<name>A0A844VZ43_9RHOB</name>
<keyword evidence="3 5" id="KW-1005">Bacterial flagellum biogenesis</keyword>
<dbReference type="NCBIfam" id="NF009453">
    <property type="entry name" value="PRK12813.1"/>
    <property type="match status" value="1"/>
</dbReference>
<dbReference type="Pfam" id="PF03963">
    <property type="entry name" value="FlgD"/>
    <property type="match status" value="1"/>
</dbReference>
<evidence type="ECO:0000256" key="3">
    <source>
        <dbReference type="ARBA" id="ARBA00022795"/>
    </source>
</evidence>
<feature type="region of interest" description="Disordered" evidence="6">
    <location>
        <begin position="1"/>
        <end position="26"/>
    </location>
</feature>
<evidence type="ECO:0000256" key="4">
    <source>
        <dbReference type="ARBA" id="ARBA00024746"/>
    </source>
</evidence>
<dbReference type="Proteomes" id="UP000443843">
    <property type="component" value="Unassembled WGS sequence"/>
</dbReference>
<dbReference type="Gene3D" id="2.60.40.4070">
    <property type="match status" value="1"/>
</dbReference>
<evidence type="ECO:0000256" key="6">
    <source>
        <dbReference type="SAM" id="MobiDB-lite"/>
    </source>
</evidence>
<feature type="compositionally biased region" description="Low complexity" evidence="6">
    <location>
        <begin position="1"/>
        <end position="24"/>
    </location>
</feature>
<evidence type="ECO:0000256" key="2">
    <source>
        <dbReference type="ARBA" id="ARBA00016013"/>
    </source>
</evidence>
<sequence length="223" mass="23250">MDAGNTTSAAGSATAPRTATAPDTGKSAISSDFETFLKMLSTQLQNQDPLNPVDSADYAVQLATFSSVEQQVLTNDLLQGIASRFSLSGFADYATWVGMEARSEADVSFDGTPISVSPSPDPDADRTVMIVRNAEGSVVARVDIPVSDQTFEWTGADGQGGTVPSGSYSLSLENQAGGEVLSEAPMEAYSRVREVRRENGAPVLILAGGIAVPADSVTALRQP</sequence>
<evidence type="ECO:0000256" key="5">
    <source>
        <dbReference type="RuleBase" id="RU362076"/>
    </source>
</evidence>
<keyword evidence="8" id="KW-0969">Cilium</keyword>
<accession>A0A844VZ43</accession>
<proteinExistence type="inferred from homology"/>
<dbReference type="RefSeq" id="WP_160380795.1">
    <property type="nucleotide sequence ID" value="NZ_WNXQ01000001.1"/>
</dbReference>
<dbReference type="InterPro" id="IPR025965">
    <property type="entry name" value="FlgD/Vpr_Ig-like"/>
</dbReference>
<dbReference type="InterPro" id="IPR005648">
    <property type="entry name" value="FlgD"/>
</dbReference>
<comment type="similarity">
    <text evidence="1 5">Belongs to the FlgD family.</text>
</comment>
<dbReference type="EMBL" id="WNXQ01000001">
    <property type="protein sequence ID" value="MWB76657.1"/>
    <property type="molecule type" value="Genomic_DNA"/>
</dbReference>
<comment type="function">
    <text evidence="4 5">Required for flagellar hook formation. May act as a scaffolding protein.</text>
</comment>
<evidence type="ECO:0000313" key="8">
    <source>
        <dbReference type="EMBL" id="MWB76657.1"/>
    </source>
</evidence>
<feature type="domain" description="FlgD/Vpr Ig-like" evidence="7">
    <location>
        <begin position="107"/>
        <end position="176"/>
    </location>
</feature>
<reference evidence="8 9" key="1">
    <citation type="submission" date="2019-11" db="EMBL/GenBank/DDBJ databases">
        <title>Pseudooceanicola pacifica sp. nov., isolated from deep-sea sediment of the Pacific Ocean.</title>
        <authorList>
            <person name="Lyu L."/>
        </authorList>
    </citation>
    <scope>NUCLEOTIDE SEQUENCE [LARGE SCALE GENOMIC DNA]</scope>
    <source>
        <strain evidence="8 9">216_PA32_1</strain>
    </source>
</reference>
<keyword evidence="9" id="KW-1185">Reference proteome</keyword>
<gene>
    <name evidence="8" type="primary">flgD</name>
    <name evidence="8" type="ORF">GLS40_01315</name>
</gene>
<keyword evidence="8" id="KW-0282">Flagellum</keyword>
<comment type="caution">
    <text evidence="8">The sequence shown here is derived from an EMBL/GenBank/DDBJ whole genome shotgun (WGS) entry which is preliminary data.</text>
</comment>
<keyword evidence="8" id="KW-0966">Cell projection</keyword>
<evidence type="ECO:0000259" key="7">
    <source>
        <dbReference type="Pfam" id="PF13860"/>
    </source>
</evidence>
<dbReference type="AlphaFoldDB" id="A0A844VZ43"/>
<evidence type="ECO:0000313" key="9">
    <source>
        <dbReference type="Proteomes" id="UP000443843"/>
    </source>
</evidence>
<dbReference type="Pfam" id="PF13860">
    <property type="entry name" value="FlgD_ig"/>
    <property type="match status" value="1"/>
</dbReference>
<organism evidence="8 9">
    <name type="scientific">Pseudooceanicola pacificus</name>
    <dbReference type="NCBI Taxonomy" id="2676438"/>
    <lineage>
        <taxon>Bacteria</taxon>
        <taxon>Pseudomonadati</taxon>
        <taxon>Pseudomonadota</taxon>
        <taxon>Alphaproteobacteria</taxon>
        <taxon>Rhodobacterales</taxon>
        <taxon>Paracoccaceae</taxon>
        <taxon>Pseudooceanicola</taxon>
    </lineage>
</organism>
<protein>
    <recommendedName>
        <fullName evidence="2 5">Basal-body rod modification protein FlgD</fullName>
    </recommendedName>
</protein>
<dbReference type="GO" id="GO:0044781">
    <property type="term" value="P:bacterial-type flagellum organization"/>
    <property type="evidence" value="ECO:0007669"/>
    <property type="project" value="UniProtKB-UniRule"/>
</dbReference>
<evidence type="ECO:0000256" key="1">
    <source>
        <dbReference type="ARBA" id="ARBA00010577"/>
    </source>
</evidence>